<feature type="non-terminal residue" evidence="4">
    <location>
        <position position="306"/>
    </location>
</feature>
<dbReference type="Proteomes" id="UP000078237">
    <property type="component" value="Unassembled WGS sequence"/>
</dbReference>
<dbReference type="OrthoDB" id="4803286at2759"/>
<organism evidence="4 5">
    <name type="scientific">Madurella mycetomatis</name>
    <dbReference type="NCBI Taxonomy" id="100816"/>
    <lineage>
        <taxon>Eukaryota</taxon>
        <taxon>Fungi</taxon>
        <taxon>Dikarya</taxon>
        <taxon>Ascomycota</taxon>
        <taxon>Pezizomycotina</taxon>
        <taxon>Sordariomycetes</taxon>
        <taxon>Sordariomycetidae</taxon>
        <taxon>Sordariales</taxon>
        <taxon>Sordariales incertae sedis</taxon>
        <taxon>Madurella</taxon>
    </lineage>
</organism>
<reference evidence="4 5" key="1">
    <citation type="journal article" date="2016" name="Genome Announc.">
        <title>Genome Sequence of Madurella mycetomatis mm55, Isolated from a Human Mycetoma Case in Sudan.</title>
        <authorList>
            <person name="Smit S."/>
            <person name="Derks M.F."/>
            <person name="Bervoets S."/>
            <person name="Fahal A."/>
            <person name="van Leeuwen W."/>
            <person name="van Belkum A."/>
            <person name="van de Sande W.W."/>
        </authorList>
    </citation>
    <scope>NUCLEOTIDE SEQUENCE [LARGE SCALE GENOMIC DNA]</scope>
    <source>
        <strain evidence="5">mm55</strain>
    </source>
</reference>
<dbReference type="InterPro" id="IPR005162">
    <property type="entry name" value="Retrotrans_gag_dom"/>
</dbReference>
<evidence type="ECO:0000313" key="5">
    <source>
        <dbReference type="Proteomes" id="UP000078237"/>
    </source>
</evidence>
<keyword evidence="1" id="KW-0175">Coiled coil</keyword>
<comment type="caution">
    <text evidence="4">The sequence shown here is derived from an EMBL/GenBank/DDBJ whole genome shotgun (WGS) entry which is preliminary data.</text>
</comment>
<evidence type="ECO:0000256" key="2">
    <source>
        <dbReference type="SAM" id="MobiDB-lite"/>
    </source>
</evidence>
<evidence type="ECO:0000256" key="1">
    <source>
        <dbReference type="SAM" id="Coils"/>
    </source>
</evidence>
<dbReference type="STRING" id="100816.A0A175VRQ9"/>
<name>A0A175VRQ9_9PEZI</name>
<feature type="region of interest" description="Disordered" evidence="2">
    <location>
        <begin position="68"/>
        <end position="94"/>
    </location>
</feature>
<keyword evidence="5" id="KW-1185">Reference proteome</keyword>
<dbReference type="Pfam" id="PF03732">
    <property type="entry name" value="Retrotrans_gag"/>
    <property type="match status" value="1"/>
</dbReference>
<accession>A0A175VRQ9</accession>
<proteinExistence type="predicted"/>
<evidence type="ECO:0000259" key="3">
    <source>
        <dbReference type="Pfam" id="PF03732"/>
    </source>
</evidence>
<gene>
    <name evidence="4" type="ORF">MMYC01_210521</name>
</gene>
<dbReference type="AlphaFoldDB" id="A0A175VRQ9"/>
<feature type="domain" description="Retrotransposon gag" evidence="3">
    <location>
        <begin position="159"/>
        <end position="252"/>
    </location>
</feature>
<dbReference type="VEuPathDB" id="FungiDB:MMYC01_210521"/>
<protein>
    <recommendedName>
        <fullName evidence="3">Retrotransposon gag domain-containing protein</fullName>
    </recommendedName>
</protein>
<evidence type="ECO:0000313" key="4">
    <source>
        <dbReference type="EMBL" id="KXX74186.1"/>
    </source>
</evidence>
<dbReference type="EMBL" id="LCTW02000378">
    <property type="protein sequence ID" value="KXX74186.1"/>
    <property type="molecule type" value="Genomic_DNA"/>
</dbReference>
<feature type="coiled-coil region" evidence="1">
    <location>
        <begin position="29"/>
        <end position="65"/>
    </location>
</feature>
<sequence>MTQGRVHTDGSLIDRFPAAQTDAPLSDQQQQLLLEEQQLDEQIAIARREATLRRKRSELELLNRQNQLAPELSLPGPTVHPSREPLLQSPPGTAATSSAAVALPQLETAVLGGATWKTPTLTHPTYNGSSATSLRNFLFDCKANFRLIGNVQSSDRVTYAVSCLRGPPKNAWVKHITERENDPTFDPAQVTWEELVEFLRSQLSDPETRALSAATQLDSLHQRNDETVTEFVDRYTTITADLPYQIEDSQRIIGLLPKFRREIRLAITCQSTLPVTYQQLVSTARRIEDSQRVEGTSAYRSRPRYQ</sequence>